<keyword evidence="3" id="KW-0964">Secreted</keyword>
<evidence type="ECO:0000256" key="2">
    <source>
        <dbReference type="ARBA" id="ARBA00006356"/>
    </source>
</evidence>
<organism evidence="10">
    <name type="scientific">Thelazia callipaeda</name>
    <name type="common">Oriental eyeworm</name>
    <name type="synonym">Parasitic nematode</name>
    <dbReference type="NCBI Taxonomy" id="103827"/>
    <lineage>
        <taxon>Eukaryota</taxon>
        <taxon>Metazoa</taxon>
        <taxon>Ecdysozoa</taxon>
        <taxon>Nematoda</taxon>
        <taxon>Chromadorea</taxon>
        <taxon>Rhabditida</taxon>
        <taxon>Spirurina</taxon>
        <taxon>Spiruromorpha</taxon>
        <taxon>Thelazioidea</taxon>
        <taxon>Thelaziidae</taxon>
        <taxon>Thelazia</taxon>
    </lineage>
</organism>
<comment type="subcellular location">
    <subcellularLocation>
        <location evidence="1">Secreted</location>
    </subcellularLocation>
</comment>
<evidence type="ECO:0000313" key="9">
    <source>
        <dbReference type="Proteomes" id="UP000276776"/>
    </source>
</evidence>
<evidence type="ECO:0000256" key="7">
    <source>
        <dbReference type="SAM" id="MobiDB-lite"/>
    </source>
</evidence>
<sequence>MSKDKDGCGETCFNGKQSGNGNKADRFIRSPLGTMRFGKRGNAPFNPMRFGKSYDSDDLSTILSMTYENDGNNNAGVNNDYPVFEGNPFYLNSYQKRRNPLGTMRFGK</sequence>
<dbReference type="InterPro" id="IPR002544">
    <property type="entry name" value="FMRFamid-related_peptide-like"/>
</dbReference>
<dbReference type="Proteomes" id="UP000276776">
    <property type="component" value="Unassembled WGS sequence"/>
</dbReference>
<evidence type="ECO:0000256" key="6">
    <source>
        <dbReference type="ARBA" id="ARBA00023320"/>
    </source>
</evidence>
<protein>
    <submittedName>
        <fullName evidence="8 10">Uncharacterized protein</fullName>
    </submittedName>
</protein>
<comment type="similarity">
    <text evidence="2">Belongs to the FARP (FMRFamide related peptide) family.</text>
</comment>
<evidence type="ECO:0000256" key="4">
    <source>
        <dbReference type="ARBA" id="ARBA00022685"/>
    </source>
</evidence>
<evidence type="ECO:0000256" key="3">
    <source>
        <dbReference type="ARBA" id="ARBA00022525"/>
    </source>
</evidence>
<evidence type="ECO:0000313" key="8">
    <source>
        <dbReference type="EMBL" id="VDM96298.1"/>
    </source>
</evidence>
<keyword evidence="6" id="KW-0527">Neuropeptide</keyword>
<dbReference type="GO" id="GO:0007218">
    <property type="term" value="P:neuropeptide signaling pathway"/>
    <property type="evidence" value="ECO:0007669"/>
    <property type="project" value="UniProtKB-KW"/>
</dbReference>
<dbReference type="EMBL" id="UYYF01000112">
    <property type="protein sequence ID" value="VDM96298.1"/>
    <property type="molecule type" value="Genomic_DNA"/>
</dbReference>
<dbReference type="GO" id="GO:0005576">
    <property type="term" value="C:extracellular region"/>
    <property type="evidence" value="ECO:0007669"/>
    <property type="project" value="UniProtKB-SubCell"/>
</dbReference>
<keyword evidence="5" id="KW-0027">Amidation</keyword>
<dbReference type="AlphaFoldDB" id="A0A0N5CLR4"/>
<accession>A0A0N5CLR4</accession>
<evidence type="ECO:0000256" key="1">
    <source>
        <dbReference type="ARBA" id="ARBA00004613"/>
    </source>
</evidence>
<reference evidence="8 9" key="2">
    <citation type="submission" date="2018-11" db="EMBL/GenBank/DDBJ databases">
        <authorList>
            <consortium name="Pathogen Informatics"/>
        </authorList>
    </citation>
    <scope>NUCLEOTIDE SEQUENCE [LARGE SCALE GENOMIC DNA]</scope>
</reference>
<dbReference type="Pfam" id="PF01581">
    <property type="entry name" value="FARP"/>
    <property type="match status" value="2"/>
</dbReference>
<reference evidence="10" key="1">
    <citation type="submission" date="2017-02" db="UniProtKB">
        <authorList>
            <consortium name="WormBaseParasite"/>
        </authorList>
    </citation>
    <scope>IDENTIFICATION</scope>
</reference>
<evidence type="ECO:0000256" key="5">
    <source>
        <dbReference type="ARBA" id="ARBA00022815"/>
    </source>
</evidence>
<feature type="region of interest" description="Disordered" evidence="7">
    <location>
        <begin position="1"/>
        <end position="41"/>
    </location>
</feature>
<name>A0A0N5CLR4_THECL</name>
<dbReference type="OrthoDB" id="5874878at2759"/>
<keyword evidence="4" id="KW-0165">Cleavage on pair of basic residues</keyword>
<evidence type="ECO:0000313" key="10">
    <source>
        <dbReference type="WBParaSite" id="TCLT_0000106101-mRNA-1"/>
    </source>
</evidence>
<proteinExistence type="inferred from homology"/>
<gene>
    <name evidence="8" type="ORF">TCLT_LOCUS1062</name>
</gene>
<dbReference type="WBParaSite" id="TCLT_0000106101-mRNA-1">
    <property type="protein sequence ID" value="TCLT_0000106101-mRNA-1"/>
    <property type="gene ID" value="TCLT_0000106101"/>
</dbReference>
<keyword evidence="9" id="KW-1185">Reference proteome</keyword>